<gene>
    <name evidence="3" type="ORF">C9374_000983</name>
</gene>
<feature type="transmembrane region" description="Helical" evidence="2">
    <location>
        <begin position="782"/>
        <end position="808"/>
    </location>
</feature>
<feature type="transmembrane region" description="Helical" evidence="2">
    <location>
        <begin position="948"/>
        <end position="967"/>
    </location>
</feature>
<proteinExistence type="predicted"/>
<name>A0AA88KN23_NAELO</name>
<dbReference type="AlphaFoldDB" id="A0AA88KN23"/>
<feature type="transmembrane region" description="Helical" evidence="2">
    <location>
        <begin position="17"/>
        <end position="39"/>
    </location>
</feature>
<organism evidence="3 4">
    <name type="scientific">Naegleria lovaniensis</name>
    <name type="common">Amoeba</name>
    <dbReference type="NCBI Taxonomy" id="51637"/>
    <lineage>
        <taxon>Eukaryota</taxon>
        <taxon>Discoba</taxon>
        <taxon>Heterolobosea</taxon>
        <taxon>Tetramitia</taxon>
        <taxon>Eutetramitia</taxon>
        <taxon>Vahlkampfiidae</taxon>
        <taxon>Naegleria</taxon>
    </lineage>
</organism>
<evidence type="ECO:0000313" key="3">
    <source>
        <dbReference type="EMBL" id="KAG2388133.1"/>
    </source>
</evidence>
<dbReference type="InterPro" id="IPR011050">
    <property type="entry name" value="Pectin_lyase_fold/virulence"/>
</dbReference>
<evidence type="ECO:0000313" key="4">
    <source>
        <dbReference type="Proteomes" id="UP000816034"/>
    </source>
</evidence>
<accession>A0AA88KN23</accession>
<reference evidence="3 4" key="1">
    <citation type="journal article" date="2018" name="BMC Genomics">
        <title>The genome of Naegleria lovaniensis, the basis for a comparative approach to unravel pathogenicity factors of the human pathogenic amoeba N. fowleri.</title>
        <authorList>
            <person name="Liechti N."/>
            <person name="Schurch N."/>
            <person name="Bruggmann R."/>
            <person name="Wittwer M."/>
        </authorList>
    </citation>
    <scope>NUCLEOTIDE SEQUENCE [LARGE SCALE GENOMIC DNA]</scope>
    <source>
        <strain evidence="3 4">ATCC 30569</strain>
    </source>
</reference>
<keyword evidence="2" id="KW-0472">Membrane</keyword>
<sequence length="980" mass="112056">MIVQGFSPARRYPQIKLVFFMAGVLAMIMSSFLLVIFTTSNVVEARHYRLSEAPTETWADADVASDVYVRIAPSEHEKWMAIQPSMEKVYKLSKQRLSHRRREFTPKARTNYKTEFLFVLSDHNESPMFLDDDRETIAVPNGMNISIVFDTLDEALDYVNNNDTDPESVRFVIVMEHGEHKIEGREARIARPYTSITSTMPKYPEKTVIRANDISGQLFFLDGTHDIDIRGVTLTGGRLAAANFTHPHVPRPCGSGLLISNSRNVYVESVILEHNKAAIGGSACIYASAQVTFHKVFIRSSMAFIRNLQLTDSMNHLQFSLASNFNINQSIFAQNLPALNDPEKEYGCGGGVSLFDSNDTVFSSCIFTNNSAINGGAIFTSNSDFNITNSRISGNTAYNQSSAIYSDLNSDITIDKVYFLENRCVRLSCKVIYSPKKELLDDLDNFRAYIYPMICMTGILLCVVLFSISCFELGRMFKQRYHFRNVVWGDIIYLWLLGAIGVYRPYRSVPRPFNWFHRTVVIFVLVLGCILQTMQSIVVAMPEFYDSMDRVRFILGGVQSVIYSALPLVLYIALILAVKASYKRLFVNYKPPIPTEIEMEEEKTSLINFYQTQIDKESEENIINASPTSEATTSFRKKKQKHFFDWKKDTQKTGLQRSIHNRRALAGCIISLLFLHGTYGIIIVDCYNFLQSNMDIAKATNQTIGLDTISSAIFYLMQWYLKFTIMSMVLLTVFLLCNRINSYQNTFFSTLYHQLEKTVFNLQTGVYSYVHLRKECKRLVRYSWILTITYVLLFLAMCVNEVLMILWGSSEYKFFAYYVAVLTIMMFLITHVSYTSNHWTSFRFDDFLAAVPHSITYDYGIFFVPGANKKFNISDADPSTTENGNGNNNTHKQNSGIASLDHGTFPTSSESKDSKAEKLLRDLTFFHMYIRDRTFAYRFPLEIQMQTYVVVSVIGLIGTAYALLKYVSSIFESSRYYQYL</sequence>
<feature type="transmembrane region" description="Helical" evidence="2">
    <location>
        <begin position="719"/>
        <end position="737"/>
    </location>
</feature>
<dbReference type="GeneID" id="68093439"/>
<feature type="transmembrane region" description="Helical" evidence="2">
    <location>
        <begin position="664"/>
        <end position="684"/>
    </location>
</feature>
<keyword evidence="4" id="KW-1185">Reference proteome</keyword>
<evidence type="ECO:0008006" key="5">
    <source>
        <dbReference type="Google" id="ProtNLM"/>
    </source>
</evidence>
<keyword evidence="2" id="KW-0812">Transmembrane</keyword>
<evidence type="ECO:0000256" key="2">
    <source>
        <dbReference type="SAM" id="Phobius"/>
    </source>
</evidence>
<feature type="transmembrane region" description="Helical" evidence="2">
    <location>
        <begin position="515"/>
        <end position="541"/>
    </location>
</feature>
<feature type="transmembrane region" description="Helical" evidence="2">
    <location>
        <begin position="814"/>
        <end position="834"/>
    </location>
</feature>
<dbReference type="Proteomes" id="UP000816034">
    <property type="component" value="Unassembled WGS sequence"/>
</dbReference>
<feature type="region of interest" description="Disordered" evidence="1">
    <location>
        <begin position="875"/>
        <end position="897"/>
    </location>
</feature>
<feature type="transmembrane region" description="Helical" evidence="2">
    <location>
        <begin position="449"/>
        <end position="474"/>
    </location>
</feature>
<dbReference type="EMBL" id="PYSW02000011">
    <property type="protein sequence ID" value="KAG2388133.1"/>
    <property type="molecule type" value="Genomic_DNA"/>
</dbReference>
<dbReference type="RefSeq" id="XP_044552125.1">
    <property type="nucleotide sequence ID" value="XM_044700060.1"/>
</dbReference>
<protein>
    <recommendedName>
        <fullName evidence="5">Right handed beta helix domain-containing protein</fullName>
    </recommendedName>
</protein>
<feature type="transmembrane region" description="Helical" evidence="2">
    <location>
        <begin position="486"/>
        <end position="503"/>
    </location>
</feature>
<feature type="transmembrane region" description="Helical" evidence="2">
    <location>
        <begin position="561"/>
        <end position="582"/>
    </location>
</feature>
<evidence type="ECO:0000256" key="1">
    <source>
        <dbReference type="SAM" id="MobiDB-lite"/>
    </source>
</evidence>
<comment type="caution">
    <text evidence="3">The sequence shown here is derived from an EMBL/GenBank/DDBJ whole genome shotgun (WGS) entry which is preliminary data.</text>
</comment>
<dbReference type="SUPFAM" id="SSF51126">
    <property type="entry name" value="Pectin lyase-like"/>
    <property type="match status" value="1"/>
</dbReference>
<keyword evidence="2" id="KW-1133">Transmembrane helix</keyword>